<gene>
    <name evidence="2" type="ORF">A2840_01370</name>
</gene>
<protein>
    <recommendedName>
        <fullName evidence="1">Peptidase C39 domain-containing protein</fullName>
    </recommendedName>
</protein>
<reference evidence="2 3" key="1">
    <citation type="journal article" date="2016" name="Nat. Commun.">
        <title>Thousands of microbial genomes shed light on interconnected biogeochemical processes in an aquifer system.</title>
        <authorList>
            <person name="Anantharaman K."/>
            <person name="Brown C.T."/>
            <person name="Hug L.A."/>
            <person name="Sharon I."/>
            <person name="Castelle C.J."/>
            <person name="Probst A.J."/>
            <person name="Thomas B.C."/>
            <person name="Singh A."/>
            <person name="Wilkins M.J."/>
            <person name="Karaoz U."/>
            <person name="Brodie E.L."/>
            <person name="Williams K.H."/>
            <person name="Hubbard S.S."/>
            <person name="Banfield J.F."/>
        </authorList>
    </citation>
    <scope>NUCLEOTIDE SEQUENCE [LARGE SCALE GENOMIC DNA]</scope>
</reference>
<dbReference type="InterPro" id="IPR005074">
    <property type="entry name" value="Peptidase_C39"/>
</dbReference>
<comment type="caution">
    <text evidence="2">The sequence shown here is derived from an EMBL/GenBank/DDBJ whole genome shotgun (WGS) entry which is preliminary data.</text>
</comment>
<dbReference type="InterPro" id="IPR038765">
    <property type="entry name" value="Papain-like_cys_pep_sf"/>
</dbReference>
<accession>A0A1G1Y5Y7</accession>
<dbReference type="GO" id="GO:0016020">
    <property type="term" value="C:membrane"/>
    <property type="evidence" value="ECO:0007669"/>
    <property type="project" value="InterPro"/>
</dbReference>
<organism evidence="2 3">
    <name type="scientific">Candidatus Buchananbacteria bacterium RIFCSPHIGHO2_01_FULL_47_11b</name>
    <dbReference type="NCBI Taxonomy" id="1797537"/>
    <lineage>
        <taxon>Bacteria</taxon>
        <taxon>Candidatus Buchananiibacteriota</taxon>
    </lineage>
</organism>
<dbReference type="EMBL" id="MHIG01000008">
    <property type="protein sequence ID" value="OGY47755.1"/>
    <property type="molecule type" value="Genomic_DNA"/>
</dbReference>
<evidence type="ECO:0000313" key="2">
    <source>
        <dbReference type="EMBL" id="OGY47755.1"/>
    </source>
</evidence>
<dbReference type="Proteomes" id="UP000178385">
    <property type="component" value="Unassembled WGS sequence"/>
</dbReference>
<dbReference type="GO" id="GO:0005524">
    <property type="term" value="F:ATP binding"/>
    <property type="evidence" value="ECO:0007669"/>
    <property type="project" value="InterPro"/>
</dbReference>
<dbReference type="GO" id="GO:0006508">
    <property type="term" value="P:proteolysis"/>
    <property type="evidence" value="ECO:0007669"/>
    <property type="project" value="InterPro"/>
</dbReference>
<evidence type="ECO:0000259" key="1">
    <source>
        <dbReference type="PROSITE" id="PS50990"/>
    </source>
</evidence>
<proteinExistence type="predicted"/>
<dbReference type="Pfam" id="PF13529">
    <property type="entry name" value="Peptidase_C39_2"/>
    <property type="match status" value="1"/>
</dbReference>
<dbReference type="Gene3D" id="3.90.70.10">
    <property type="entry name" value="Cysteine proteinases"/>
    <property type="match status" value="1"/>
</dbReference>
<dbReference type="AlphaFoldDB" id="A0A1G1Y5Y7"/>
<dbReference type="GO" id="GO:0008233">
    <property type="term" value="F:peptidase activity"/>
    <property type="evidence" value="ECO:0007669"/>
    <property type="project" value="InterPro"/>
</dbReference>
<feature type="domain" description="Peptidase C39" evidence="1">
    <location>
        <begin position="10"/>
        <end position="148"/>
    </location>
</feature>
<dbReference type="SUPFAM" id="SSF54001">
    <property type="entry name" value="Cysteine proteinases"/>
    <property type="match status" value="1"/>
</dbReference>
<name>A0A1G1Y5Y7_9BACT</name>
<evidence type="ECO:0000313" key="3">
    <source>
        <dbReference type="Proteomes" id="UP000178385"/>
    </source>
</evidence>
<dbReference type="PROSITE" id="PS50990">
    <property type="entry name" value="PEPTIDASE_C39"/>
    <property type="match status" value="1"/>
</dbReference>
<dbReference type="InterPro" id="IPR039564">
    <property type="entry name" value="Peptidase_C39-like"/>
</dbReference>
<sequence length="182" mass="20721">MKLKIPYHNQKTDYLCGPASLQMVLSFFGQTVSQQSLLKIAGLSVTRAKKVGTPNNKLVVAARRAGFYCYVNEDATLDEMRYYISIGLPVIVNYVEPVTKAGHFSVAVGFNRLTKKIILYDPDPTSRQVVKIPEREFLKLWHAGYQKHYRWLMVINKKPFKLGKQFYPIKSHLAGLPQSSRG</sequence>